<protein>
    <submittedName>
        <fullName evidence="1">Uncharacterized protein</fullName>
    </submittedName>
</protein>
<sequence length="96" mass="10542">MEHDGCINFLTYTVVPHFLVRELQPRLLTLSLYEVIAANRVSSGPNIAIEVDRWKPPLAASLPDVAKGFEAGGWSGTAMSDELLAENGENMEQEGR</sequence>
<evidence type="ECO:0000313" key="1">
    <source>
        <dbReference type="EMBL" id="VFU22643.1"/>
    </source>
</evidence>
<dbReference type="EMBL" id="CAADRP010000080">
    <property type="protein sequence ID" value="VFU22643.1"/>
    <property type="molecule type" value="Genomic_DNA"/>
</dbReference>
<accession>A0A6N2K3F3</accession>
<name>A0A6N2K3F3_SALVM</name>
<gene>
    <name evidence="1" type="ORF">SVIM_LOCUS26299</name>
</gene>
<dbReference type="AlphaFoldDB" id="A0A6N2K3F3"/>
<reference evidence="1" key="1">
    <citation type="submission" date="2019-03" db="EMBL/GenBank/DDBJ databases">
        <authorList>
            <person name="Mank J."/>
            <person name="Almeida P."/>
        </authorList>
    </citation>
    <scope>NUCLEOTIDE SEQUENCE</scope>
    <source>
        <strain evidence="1">78183</strain>
    </source>
</reference>
<proteinExistence type="predicted"/>
<organism evidence="1">
    <name type="scientific">Salix viminalis</name>
    <name type="common">Common osier</name>
    <name type="synonym">Basket willow</name>
    <dbReference type="NCBI Taxonomy" id="40686"/>
    <lineage>
        <taxon>Eukaryota</taxon>
        <taxon>Viridiplantae</taxon>
        <taxon>Streptophyta</taxon>
        <taxon>Embryophyta</taxon>
        <taxon>Tracheophyta</taxon>
        <taxon>Spermatophyta</taxon>
        <taxon>Magnoliopsida</taxon>
        <taxon>eudicotyledons</taxon>
        <taxon>Gunneridae</taxon>
        <taxon>Pentapetalae</taxon>
        <taxon>rosids</taxon>
        <taxon>fabids</taxon>
        <taxon>Malpighiales</taxon>
        <taxon>Salicaceae</taxon>
        <taxon>Saliceae</taxon>
        <taxon>Salix</taxon>
    </lineage>
</organism>